<evidence type="ECO:0000313" key="1">
    <source>
        <dbReference type="EMBL" id="MPM61670.1"/>
    </source>
</evidence>
<dbReference type="EMBL" id="VSSQ01018468">
    <property type="protein sequence ID" value="MPM61670.1"/>
    <property type="molecule type" value="Genomic_DNA"/>
</dbReference>
<protein>
    <recommendedName>
        <fullName evidence="2">Calpastatin</fullName>
    </recommendedName>
</protein>
<name>A0A645B896_9ZZZZ</name>
<sequence>MEKEPLTLQRFVSAQRPIYQQVLEELNDGAKRTHWMWYIFPQIKGLGVNEMARYYSLENLQEARLYLAHPVLGSRLRECCEIVLSIRNKSATQIFGHPDDLKFRSSLTLFNLAAPDEALFKKLIDKYYKGFLDPKSIEILKTTEYQ</sequence>
<dbReference type="Pfam" id="PF08837">
    <property type="entry name" value="DUF1810"/>
    <property type="match status" value="1"/>
</dbReference>
<gene>
    <name evidence="1" type="ORF">SDC9_108530</name>
</gene>
<comment type="caution">
    <text evidence="1">The sequence shown here is derived from an EMBL/GenBank/DDBJ whole genome shotgun (WGS) entry which is preliminary data.</text>
</comment>
<accession>A0A645B896</accession>
<dbReference type="PIRSF" id="PIRSF008546">
    <property type="entry name" value="UCP008546"/>
    <property type="match status" value="1"/>
</dbReference>
<dbReference type="Gene3D" id="1.25.40.380">
    <property type="entry name" value="Protein of unknown function DUF1810"/>
    <property type="match status" value="1"/>
</dbReference>
<dbReference type="InterPro" id="IPR036287">
    <property type="entry name" value="Rv1873-like_sf"/>
</dbReference>
<dbReference type="InterPro" id="IPR014937">
    <property type="entry name" value="DUF1810"/>
</dbReference>
<reference evidence="1" key="1">
    <citation type="submission" date="2019-08" db="EMBL/GenBank/DDBJ databases">
        <authorList>
            <person name="Kucharzyk K."/>
            <person name="Murdoch R.W."/>
            <person name="Higgins S."/>
            <person name="Loffler F."/>
        </authorList>
    </citation>
    <scope>NUCLEOTIDE SEQUENCE</scope>
</reference>
<dbReference type="SUPFAM" id="SSF140736">
    <property type="entry name" value="Rv1873-like"/>
    <property type="match status" value="1"/>
</dbReference>
<evidence type="ECO:0008006" key="2">
    <source>
        <dbReference type="Google" id="ProtNLM"/>
    </source>
</evidence>
<dbReference type="AlphaFoldDB" id="A0A645B896"/>
<organism evidence="1">
    <name type="scientific">bioreactor metagenome</name>
    <dbReference type="NCBI Taxonomy" id="1076179"/>
    <lineage>
        <taxon>unclassified sequences</taxon>
        <taxon>metagenomes</taxon>
        <taxon>ecological metagenomes</taxon>
    </lineage>
</organism>
<proteinExistence type="predicted"/>